<dbReference type="PROSITE" id="PS00141">
    <property type="entry name" value="ASP_PROTEASE"/>
    <property type="match status" value="1"/>
</dbReference>
<dbReference type="GO" id="GO:0006508">
    <property type="term" value="P:proteolysis"/>
    <property type="evidence" value="ECO:0007669"/>
    <property type="project" value="UniProtKB-KW"/>
</dbReference>
<evidence type="ECO:0000313" key="3">
    <source>
        <dbReference type="Proteomes" id="UP000184327"/>
    </source>
</evidence>
<dbReference type="Gene3D" id="2.40.70.10">
    <property type="entry name" value="Acid Proteases"/>
    <property type="match status" value="1"/>
</dbReference>
<feature type="compositionally biased region" description="Basic and acidic residues" evidence="1">
    <location>
        <begin position="1"/>
        <end position="10"/>
    </location>
</feature>
<dbReference type="InterPro" id="IPR034122">
    <property type="entry name" value="Retropepsin-like_bacterial"/>
</dbReference>
<feature type="region of interest" description="Disordered" evidence="1">
    <location>
        <begin position="1"/>
        <end position="20"/>
    </location>
</feature>
<dbReference type="Pfam" id="PF13975">
    <property type="entry name" value="gag-asp_proteas"/>
    <property type="match status" value="1"/>
</dbReference>
<dbReference type="GO" id="GO:0004190">
    <property type="term" value="F:aspartic-type endopeptidase activity"/>
    <property type="evidence" value="ECO:0007669"/>
    <property type="project" value="InterPro"/>
</dbReference>
<dbReference type="InterPro" id="IPR011969">
    <property type="entry name" value="Clan_AA_Asp_peptidase_C"/>
</dbReference>
<evidence type="ECO:0000313" key="2">
    <source>
        <dbReference type="EMBL" id="SHE51466.1"/>
    </source>
</evidence>
<proteinExistence type="predicted"/>
<dbReference type="NCBIfam" id="TIGR02281">
    <property type="entry name" value="clan_AA_DTGA"/>
    <property type="match status" value="1"/>
</dbReference>
<dbReference type="CDD" id="cd05483">
    <property type="entry name" value="retropepsin_like_bacteria"/>
    <property type="match status" value="1"/>
</dbReference>
<dbReference type="AlphaFoldDB" id="A0A1M4U495"/>
<keyword evidence="2" id="KW-0378">Hydrolase</keyword>
<organism evidence="2 3">
    <name type="scientific">Lampropedia hyalina DSM 16112</name>
    <dbReference type="NCBI Taxonomy" id="1122156"/>
    <lineage>
        <taxon>Bacteria</taxon>
        <taxon>Pseudomonadati</taxon>
        <taxon>Pseudomonadota</taxon>
        <taxon>Betaproteobacteria</taxon>
        <taxon>Burkholderiales</taxon>
        <taxon>Comamonadaceae</taxon>
        <taxon>Lampropedia</taxon>
    </lineage>
</organism>
<name>A0A1M4U495_9BURK</name>
<sequence length="294" mass="31390">MAARPLDTREGLQNPLRRPHPATGRIAALAFAVNSPAIDRKIRLALHPTGRRGLTARVLQTFPRFLSLGLCMAVWLGVGVCSPAVHANPLGQATETAVPRQPAVSLMGTVGQRAVLAVGQKPPRTIAVGESLHGVKLLAVEGRQATVQVDGQTQVLHMGQQPLRASLAAPPASTLQLQADERGHFQAQGQINGKDVMFMVDTGASTIALGSAQARQLGIDYLRQGQEVQVSTANGSTRGWVVMLAQVSVGGLVQQRVQAVVTPQPMPYVLLGNSFLHHYQMNRQGQRMTLEAMP</sequence>
<gene>
    <name evidence="2" type="ORF">SAMN02745117_00429</name>
</gene>
<dbReference type="InterPro" id="IPR001969">
    <property type="entry name" value="Aspartic_peptidase_AS"/>
</dbReference>
<dbReference type="SUPFAM" id="SSF50630">
    <property type="entry name" value="Acid proteases"/>
    <property type="match status" value="1"/>
</dbReference>
<accession>A0A1M4U495</accession>
<dbReference type="Proteomes" id="UP000184327">
    <property type="component" value="Unassembled WGS sequence"/>
</dbReference>
<keyword evidence="2" id="KW-0645">Protease</keyword>
<dbReference type="STRING" id="1122156.SAMN02745117_00429"/>
<dbReference type="EMBL" id="FQUZ01000003">
    <property type="protein sequence ID" value="SHE51466.1"/>
    <property type="molecule type" value="Genomic_DNA"/>
</dbReference>
<keyword evidence="3" id="KW-1185">Reference proteome</keyword>
<evidence type="ECO:0000256" key="1">
    <source>
        <dbReference type="SAM" id="MobiDB-lite"/>
    </source>
</evidence>
<dbReference type="InterPro" id="IPR021109">
    <property type="entry name" value="Peptidase_aspartic_dom_sf"/>
</dbReference>
<reference evidence="2 3" key="1">
    <citation type="submission" date="2016-11" db="EMBL/GenBank/DDBJ databases">
        <authorList>
            <person name="Jaros S."/>
            <person name="Januszkiewicz K."/>
            <person name="Wedrychowicz H."/>
        </authorList>
    </citation>
    <scope>NUCLEOTIDE SEQUENCE [LARGE SCALE GENOMIC DNA]</scope>
    <source>
        <strain evidence="2 3">DSM 16112</strain>
    </source>
</reference>
<protein>
    <submittedName>
        <fullName evidence="2">Clan AA aspartic protease, TIGR02281 family</fullName>
    </submittedName>
</protein>